<sequence length="225" mass="23557">MSAVAVAPAATLLIADDDPVTRSGLRVLLAAQPGITVVGEAADGLEAVEQARLLRPDVVLMDVRMPRCDGIAATRRILAEVPEPPRVMVITTFENDGHVTAALGAGASGFVLKRLPVDRIARAVRTVAAGEEILFPADLRRMVTARPLDSGRALPDAGLTPREEAVLRLMATGRSNPDIAHALTVSPETVKTHVGNVLTKLGAQNRTHAVVIAYESGLVVPGLPG</sequence>
<dbReference type="PROSITE" id="PS50110">
    <property type="entry name" value="RESPONSE_REGULATORY"/>
    <property type="match status" value="1"/>
</dbReference>
<dbReference type="Pfam" id="PF00072">
    <property type="entry name" value="Response_reg"/>
    <property type="match status" value="1"/>
</dbReference>
<dbReference type="CDD" id="cd17535">
    <property type="entry name" value="REC_NarL-like"/>
    <property type="match status" value="1"/>
</dbReference>
<dbReference type="RefSeq" id="WP_425269800.1">
    <property type="nucleotide sequence ID" value="NZ_RJVJ01000003.1"/>
</dbReference>
<dbReference type="SMART" id="SM00448">
    <property type="entry name" value="REC"/>
    <property type="match status" value="1"/>
</dbReference>
<reference evidence="8 9" key="1">
    <citation type="submission" date="2018-11" db="EMBL/GenBank/DDBJ databases">
        <title>Sequencing the genomes of 1000 actinobacteria strains.</title>
        <authorList>
            <person name="Klenk H.-P."/>
        </authorList>
    </citation>
    <scope>NUCLEOTIDE SEQUENCE [LARGE SCALE GENOMIC DNA]</scope>
    <source>
        <strain evidence="8 9">DSM 44780</strain>
    </source>
</reference>
<keyword evidence="4" id="KW-0804">Transcription</keyword>
<proteinExistence type="predicted"/>
<comment type="caution">
    <text evidence="8">The sequence shown here is derived from an EMBL/GenBank/DDBJ whole genome shotgun (WGS) entry which is preliminary data.</text>
</comment>
<name>A0A8G1X9C0_9ACTN</name>
<evidence type="ECO:0000313" key="8">
    <source>
        <dbReference type="EMBL" id="ROR35280.1"/>
    </source>
</evidence>
<dbReference type="InterPro" id="IPR016032">
    <property type="entry name" value="Sig_transdc_resp-reg_C-effctor"/>
</dbReference>
<dbReference type="GO" id="GO:0003677">
    <property type="term" value="F:DNA binding"/>
    <property type="evidence" value="ECO:0007669"/>
    <property type="project" value="UniProtKB-KW"/>
</dbReference>
<dbReference type="InterPro" id="IPR001789">
    <property type="entry name" value="Sig_transdc_resp-reg_receiver"/>
</dbReference>
<evidence type="ECO:0000256" key="3">
    <source>
        <dbReference type="ARBA" id="ARBA00023125"/>
    </source>
</evidence>
<evidence type="ECO:0000313" key="9">
    <source>
        <dbReference type="Proteomes" id="UP000267408"/>
    </source>
</evidence>
<dbReference type="InterPro" id="IPR039420">
    <property type="entry name" value="WalR-like"/>
</dbReference>
<keyword evidence="1 5" id="KW-0597">Phosphoprotein</keyword>
<keyword evidence="2" id="KW-0805">Transcription regulation</keyword>
<dbReference type="PANTHER" id="PTHR43214">
    <property type="entry name" value="TWO-COMPONENT RESPONSE REGULATOR"/>
    <property type="match status" value="1"/>
</dbReference>
<evidence type="ECO:0000259" key="7">
    <source>
        <dbReference type="PROSITE" id="PS50110"/>
    </source>
</evidence>
<feature type="modified residue" description="4-aspartylphosphate" evidence="5">
    <location>
        <position position="62"/>
    </location>
</feature>
<dbReference type="AlphaFoldDB" id="A0A8G1X9C0"/>
<dbReference type="PROSITE" id="PS00622">
    <property type="entry name" value="HTH_LUXR_1"/>
    <property type="match status" value="1"/>
</dbReference>
<evidence type="ECO:0000259" key="6">
    <source>
        <dbReference type="PROSITE" id="PS50043"/>
    </source>
</evidence>
<evidence type="ECO:0000256" key="1">
    <source>
        <dbReference type="ARBA" id="ARBA00022553"/>
    </source>
</evidence>
<dbReference type="Gene3D" id="3.40.50.2300">
    <property type="match status" value="1"/>
</dbReference>
<organism evidence="8 9">
    <name type="scientific">Kitasatospora cineracea</name>
    <dbReference type="NCBI Taxonomy" id="88074"/>
    <lineage>
        <taxon>Bacteria</taxon>
        <taxon>Bacillati</taxon>
        <taxon>Actinomycetota</taxon>
        <taxon>Actinomycetes</taxon>
        <taxon>Kitasatosporales</taxon>
        <taxon>Streptomycetaceae</taxon>
        <taxon>Kitasatospora</taxon>
    </lineage>
</organism>
<protein>
    <submittedName>
        <fullName evidence="8">LuxR family two component transcriptional regulator</fullName>
    </submittedName>
</protein>
<dbReference type="InterPro" id="IPR000792">
    <property type="entry name" value="Tscrpt_reg_LuxR_C"/>
</dbReference>
<gene>
    <name evidence="8" type="ORF">EDD39_6937</name>
</gene>
<dbReference type="Pfam" id="PF00196">
    <property type="entry name" value="GerE"/>
    <property type="match status" value="1"/>
</dbReference>
<dbReference type="PANTHER" id="PTHR43214:SF24">
    <property type="entry name" value="TRANSCRIPTIONAL REGULATORY PROTEIN NARL-RELATED"/>
    <property type="match status" value="1"/>
</dbReference>
<dbReference type="PROSITE" id="PS50043">
    <property type="entry name" value="HTH_LUXR_2"/>
    <property type="match status" value="1"/>
</dbReference>
<keyword evidence="3" id="KW-0238">DNA-binding</keyword>
<dbReference type="CDD" id="cd06170">
    <property type="entry name" value="LuxR_C_like"/>
    <property type="match status" value="1"/>
</dbReference>
<dbReference type="InterPro" id="IPR011006">
    <property type="entry name" value="CheY-like_superfamily"/>
</dbReference>
<dbReference type="Proteomes" id="UP000267408">
    <property type="component" value="Unassembled WGS sequence"/>
</dbReference>
<evidence type="ECO:0000256" key="2">
    <source>
        <dbReference type="ARBA" id="ARBA00023015"/>
    </source>
</evidence>
<dbReference type="SUPFAM" id="SSF52172">
    <property type="entry name" value="CheY-like"/>
    <property type="match status" value="1"/>
</dbReference>
<dbReference type="InterPro" id="IPR058245">
    <property type="entry name" value="NreC/VraR/RcsB-like_REC"/>
</dbReference>
<dbReference type="EMBL" id="RJVJ01000003">
    <property type="protein sequence ID" value="ROR35280.1"/>
    <property type="molecule type" value="Genomic_DNA"/>
</dbReference>
<feature type="domain" description="HTH luxR-type" evidence="6">
    <location>
        <begin position="152"/>
        <end position="217"/>
    </location>
</feature>
<evidence type="ECO:0000256" key="4">
    <source>
        <dbReference type="ARBA" id="ARBA00023163"/>
    </source>
</evidence>
<feature type="domain" description="Response regulatory" evidence="7">
    <location>
        <begin position="11"/>
        <end position="128"/>
    </location>
</feature>
<dbReference type="SMART" id="SM00421">
    <property type="entry name" value="HTH_LUXR"/>
    <property type="match status" value="1"/>
</dbReference>
<dbReference type="SUPFAM" id="SSF46894">
    <property type="entry name" value="C-terminal effector domain of the bipartite response regulators"/>
    <property type="match status" value="1"/>
</dbReference>
<dbReference type="PRINTS" id="PR00038">
    <property type="entry name" value="HTHLUXR"/>
</dbReference>
<dbReference type="GO" id="GO:0006355">
    <property type="term" value="P:regulation of DNA-templated transcription"/>
    <property type="evidence" value="ECO:0007669"/>
    <property type="project" value="InterPro"/>
</dbReference>
<dbReference type="GO" id="GO:0000160">
    <property type="term" value="P:phosphorelay signal transduction system"/>
    <property type="evidence" value="ECO:0007669"/>
    <property type="project" value="InterPro"/>
</dbReference>
<evidence type="ECO:0000256" key="5">
    <source>
        <dbReference type="PROSITE-ProRule" id="PRU00169"/>
    </source>
</evidence>
<accession>A0A8G1X9C0</accession>